<evidence type="ECO:0000256" key="3">
    <source>
        <dbReference type="ARBA" id="ARBA00023125"/>
    </source>
</evidence>
<keyword evidence="4" id="KW-0804">Transcription</keyword>
<dbReference type="AlphaFoldDB" id="A0A4V3BF26"/>
<protein>
    <submittedName>
        <fullName evidence="7">TetR/AcrR family transcriptional regulator</fullName>
    </submittedName>
</protein>
<feature type="DNA-binding region" description="H-T-H motif" evidence="5">
    <location>
        <begin position="31"/>
        <end position="50"/>
    </location>
</feature>
<evidence type="ECO:0000259" key="6">
    <source>
        <dbReference type="PROSITE" id="PS50977"/>
    </source>
</evidence>
<dbReference type="InterPro" id="IPR009057">
    <property type="entry name" value="Homeodomain-like_sf"/>
</dbReference>
<name>A0A4V3BF26_9STAP</name>
<dbReference type="GO" id="GO:0003677">
    <property type="term" value="F:DNA binding"/>
    <property type="evidence" value="ECO:0007669"/>
    <property type="project" value="UniProtKB-UniRule"/>
</dbReference>
<keyword evidence="8" id="KW-1185">Reference proteome</keyword>
<comment type="caution">
    <text evidence="7">The sequence shown here is derived from an EMBL/GenBank/DDBJ whole genome shotgun (WGS) entry which is preliminary data.</text>
</comment>
<evidence type="ECO:0000313" key="8">
    <source>
        <dbReference type="Proteomes" id="UP000294802"/>
    </source>
</evidence>
<evidence type="ECO:0000256" key="5">
    <source>
        <dbReference type="PROSITE-ProRule" id="PRU00335"/>
    </source>
</evidence>
<dbReference type="InterPro" id="IPR036271">
    <property type="entry name" value="Tet_transcr_reg_TetR-rel_C_sf"/>
</dbReference>
<dbReference type="EMBL" id="SCWB01000014">
    <property type="protein sequence ID" value="TDM07516.1"/>
    <property type="molecule type" value="Genomic_DNA"/>
</dbReference>
<dbReference type="OrthoDB" id="9816296at2"/>
<organism evidence="7 8">
    <name type="scientific">Macrococcus lamae</name>
    <dbReference type="NCBI Taxonomy" id="198484"/>
    <lineage>
        <taxon>Bacteria</taxon>
        <taxon>Bacillati</taxon>
        <taxon>Bacillota</taxon>
        <taxon>Bacilli</taxon>
        <taxon>Bacillales</taxon>
        <taxon>Staphylococcaceae</taxon>
        <taxon>Macrococcus</taxon>
    </lineage>
</organism>
<proteinExistence type="predicted"/>
<dbReference type="Gene3D" id="1.10.357.10">
    <property type="entry name" value="Tetracycline Repressor, domain 2"/>
    <property type="match status" value="1"/>
</dbReference>
<dbReference type="SUPFAM" id="SSF48498">
    <property type="entry name" value="Tetracyclin repressor-like, C-terminal domain"/>
    <property type="match status" value="1"/>
</dbReference>
<keyword evidence="1" id="KW-0678">Repressor</keyword>
<sequence>MPKIIDKQEKKKEIVRHAWQSISDYGIKGMSVRKIAEEAGMSPGQMRYYFPDHQTLLTAVMEEVVLKVEDRIKEFITSDLTIQEKIIQSILATLPLDDERYADMEVWTAYHTMSQEKGKDTLRNDTGRLVQMALQLLDEAHMLAEFNRELVSLRAVALIDGLAMQKLWSREAVPNEQIEEIIRCEVRSWLKE</sequence>
<evidence type="ECO:0000313" key="7">
    <source>
        <dbReference type="EMBL" id="TDM07516.1"/>
    </source>
</evidence>
<keyword evidence="2" id="KW-0805">Transcription regulation</keyword>
<accession>A0A4V3BF26</accession>
<dbReference type="Pfam" id="PF13977">
    <property type="entry name" value="TetR_C_6"/>
    <property type="match status" value="1"/>
</dbReference>
<reference evidence="7 8" key="1">
    <citation type="submission" date="2019-01" db="EMBL/GenBank/DDBJ databases">
        <title>Draft genome sequences of the type strains of six Macrococcus species.</title>
        <authorList>
            <person name="Mazhar S."/>
            <person name="Altermann E."/>
            <person name="Hill C."/>
            <person name="Mcauliffe O."/>
        </authorList>
    </citation>
    <scope>NUCLEOTIDE SEQUENCE [LARGE SCALE GENOMIC DNA]</scope>
    <source>
        <strain evidence="7 8">CCM4815</strain>
    </source>
</reference>
<dbReference type="RefSeq" id="WP_133444307.1">
    <property type="nucleotide sequence ID" value="NZ_SCWB01000014.1"/>
</dbReference>
<dbReference type="Pfam" id="PF00440">
    <property type="entry name" value="TetR_N"/>
    <property type="match status" value="1"/>
</dbReference>
<evidence type="ECO:0000256" key="4">
    <source>
        <dbReference type="ARBA" id="ARBA00023163"/>
    </source>
</evidence>
<dbReference type="PROSITE" id="PS50977">
    <property type="entry name" value="HTH_TETR_2"/>
    <property type="match status" value="1"/>
</dbReference>
<dbReference type="SUPFAM" id="SSF46689">
    <property type="entry name" value="Homeodomain-like"/>
    <property type="match status" value="1"/>
</dbReference>
<keyword evidence="3 5" id="KW-0238">DNA-binding</keyword>
<evidence type="ECO:0000256" key="2">
    <source>
        <dbReference type="ARBA" id="ARBA00023015"/>
    </source>
</evidence>
<gene>
    <name evidence="7" type="ORF">ERX29_08765</name>
</gene>
<evidence type="ECO:0000256" key="1">
    <source>
        <dbReference type="ARBA" id="ARBA00022491"/>
    </source>
</evidence>
<dbReference type="InterPro" id="IPR039538">
    <property type="entry name" value="BetI_C"/>
</dbReference>
<dbReference type="Proteomes" id="UP000294802">
    <property type="component" value="Unassembled WGS sequence"/>
</dbReference>
<feature type="domain" description="HTH tetR-type" evidence="6">
    <location>
        <begin position="8"/>
        <end position="68"/>
    </location>
</feature>
<dbReference type="InterPro" id="IPR001647">
    <property type="entry name" value="HTH_TetR"/>
</dbReference>